<evidence type="ECO:0000259" key="1">
    <source>
        <dbReference type="Pfam" id="PF20722"/>
    </source>
</evidence>
<feature type="non-terminal residue" evidence="2">
    <location>
        <position position="1"/>
    </location>
</feature>
<dbReference type="AlphaFoldDB" id="A0A0C3CW55"/>
<gene>
    <name evidence="2" type="ORF">SCLCIDRAFT_1159822</name>
</gene>
<dbReference type="InParanoid" id="A0A0C3CW55"/>
<accession>A0A0C3CW55</accession>
<dbReference type="Pfam" id="PF20722">
    <property type="entry name" value="DUF6830"/>
    <property type="match status" value="1"/>
</dbReference>
<dbReference type="InterPro" id="IPR041078">
    <property type="entry name" value="Plavaka"/>
</dbReference>
<proteinExistence type="predicted"/>
<keyword evidence="3" id="KW-1185">Reference proteome</keyword>
<evidence type="ECO:0000313" key="3">
    <source>
        <dbReference type="Proteomes" id="UP000053989"/>
    </source>
</evidence>
<dbReference type="Proteomes" id="UP000053989">
    <property type="component" value="Unassembled WGS sequence"/>
</dbReference>
<dbReference type="EMBL" id="KN822199">
    <property type="protein sequence ID" value="KIM52795.1"/>
    <property type="molecule type" value="Genomic_DNA"/>
</dbReference>
<feature type="domain" description="DUF6830" evidence="1">
    <location>
        <begin position="616"/>
        <end position="718"/>
    </location>
</feature>
<reference evidence="2 3" key="1">
    <citation type="submission" date="2014-04" db="EMBL/GenBank/DDBJ databases">
        <authorList>
            <consortium name="DOE Joint Genome Institute"/>
            <person name="Kuo A."/>
            <person name="Kohler A."/>
            <person name="Nagy L.G."/>
            <person name="Floudas D."/>
            <person name="Copeland A."/>
            <person name="Barry K.W."/>
            <person name="Cichocki N."/>
            <person name="Veneault-Fourrey C."/>
            <person name="LaButti K."/>
            <person name="Lindquist E.A."/>
            <person name="Lipzen A."/>
            <person name="Lundell T."/>
            <person name="Morin E."/>
            <person name="Murat C."/>
            <person name="Sun H."/>
            <person name="Tunlid A."/>
            <person name="Henrissat B."/>
            <person name="Grigoriev I.V."/>
            <person name="Hibbett D.S."/>
            <person name="Martin F."/>
            <person name="Nordberg H.P."/>
            <person name="Cantor M.N."/>
            <person name="Hua S.X."/>
        </authorList>
    </citation>
    <scope>NUCLEOTIDE SEQUENCE [LARGE SCALE GENOMIC DNA]</scope>
    <source>
        <strain evidence="2 3">Foug A</strain>
    </source>
</reference>
<dbReference type="OrthoDB" id="2669531at2759"/>
<dbReference type="Pfam" id="PF18759">
    <property type="entry name" value="Plavaka"/>
    <property type="match status" value="2"/>
</dbReference>
<evidence type="ECO:0000313" key="2">
    <source>
        <dbReference type="EMBL" id="KIM52795.1"/>
    </source>
</evidence>
<dbReference type="InterPro" id="IPR049233">
    <property type="entry name" value="DUF6830"/>
</dbReference>
<organism evidence="2 3">
    <name type="scientific">Scleroderma citrinum Foug A</name>
    <dbReference type="NCBI Taxonomy" id="1036808"/>
    <lineage>
        <taxon>Eukaryota</taxon>
        <taxon>Fungi</taxon>
        <taxon>Dikarya</taxon>
        <taxon>Basidiomycota</taxon>
        <taxon>Agaricomycotina</taxon>
        <taxon>Agaricomycetes</taxon>
        <taxon>Agaricomycetidae</taxon>
        <taxon>Boletales</taxon>
        <taxon>Sclerodermatineae</taxon>
        <taxon>Sclerodermataceae</taxon>
        <taxon>Scleroderma</taxon>
    </lineage>
</organism>
<sequence length="856" mass="97051">YHEHSGYVYGKGNTLLDRLKAHEHERRRKHQVYYPFADEGEWELAKFLALNLNKTQISQFLKLRWFDTRPKPSFETTDRLFGWLASLPAGPEWKSTKIEMKGLETTQDARLIWHDGLEVVRDLFSNPIFADHMMYDPHKAQLPIGSTIVPIILASDKTPVMRQTGGLEMHPIFLTIGNIPSDIRMQATSHAWCCVAFIPSVEFNIHPDFRMLLLSWVFHWCLDVVTASLKDAAKHGIALVDPSRYIRNSYTPLVSYIADLPEQQLIACVARNMSPVTIAEMPRFGDPTPAAPRTCEHTLSLIKKLCDSCDPWDLVAFQKAAKALKLLGVHLPFWRDWMFCDPSLFLTSEVLHAGHKFFFDHVLNWCKVVAGSNILDTHFSSLHQHVSFRHFGSGVSRPLQMTGRDHRDMERTIVPILDGAGAASDEFIRTIRALIEFIYRAQDPVHTDSSIAAMEQVLAEFHAMKQSILDLGARRGRKGPIGHFKIPKLELMMSFARQTKANGPLIQYTADVPECLLITHCKTTFQRTSRNTRTYVDQVIKILNHEETIRLFNLYAVLRQAESSALENLVNAEHDEVTVIDPTLQFIQHVIPEKEVTFRGPRPFRNHFDNPKSFISTLGDVALHVTVRPDHKALSVAAMQALYHLPDLSTLISCYVGDASRGNSIRWDTQGLSAVAWNKFRIQTHSSFRSRFMNKSQVVQAHPPSDEYPLGYCDAVLLRRPGDVYGMFSATSTLPTHNFLVVAQVRAIFKLKATSLPEDIIATPLCYVRLFHILPLSAGRPSVGLHQVEHVDPSTGIATDIIPLTDVFHALDLVPVFHTAFPNVEPNSKTCLEGYARYYLNTFADKETFHVLQPQY</sequence>
<name>A0A0C3CW55_9AGAM</name>
<protein>
    <recommendedName>
        <fullName evidence="1">DUF6830 domain-containing protein</fullName>
    </recommendedName>
</protein>
<dbReference type="HOGENOM" id="CLU_006344_10_2_1"/>
<reference evidence="3" key="2">
    <citation type="submission" date="2015-01" db="EMBL/GenBank/DDBJ databases">
        <title>Evolutionary Origins and Diversification of the Mycorrhizal Mutualists.</title>
        <authorList>
            <consortium name="DOE Joint Genome Institute"/>
            <consortium name="Mycorrhizal Genomics Consortium"/>
            <person name="Kohler A."/>
            <person name="Kuo A."/>
            <person name="Nagy L.G."/>
            <person name="Floudas D."/>
            <person name="Copeland A."/>
            <person name="Barry K.W."/>
            <person name="Cichocki N."/>
            <person name="Veneault-Fourrey C."/>
            <person name="LaButti K."/>
            <person name="Lindquist E.A."/>
            <person name="Lipzen A."/>
            <person name="Lundell T."/>
            <person name="Morin E."/>
            <person name="Murat C."/>
            <person name="Riley R."/>
            <person name="Ohm R."/>
            <person name="Sun H."/>
            <person name="Tunlid A."/>
            <person name="Henrissat B."/>
            <person name="Grigoriev I.V."/>
            <person name="Hibbett D.S."/>
            <person name="Martin F."/>
        </authorList>
    </citation>
    <scope>NUCLEOTIDE SEQUENCE [LARGE SCALE GENOMIC DNA]</scope>
    <source>
        <strain evidence="3">Foug A</strain>
    </source>
</reference>